<dbReference type="AlphaFoldDB" id="A0A0K2SQD9"/>
<dbReference type="InterPro" id="IPR016166">
    <property type="entry name" value="FAD-bd_PCMH"/>
</dbReference>
<evidence type="ECO:0000313" key="6">
    <source>
        <dbReference type="EMBL" id="BAS29207.1"/>
    </source>
</evidence>
<dbReference type="Proteomes" id="UP000065807">
    <property type="component" value="Chromosome"/>
</dbReference>
<evidence type="ECO:0000256" key="4">
    <source>
        <dbReference type="ARBA" id="ARBA00023002"/>
    </source>
</evidence>
<reference evidence="7" key="2">
    <citation type="journal article" date="2016" name="Int. J. Syst. Evol. Microbiol.">
        <title>Complete genome sequence and cell structure of Limnochorda pilosa, a Gram-negative spore-former within the phylum Firmicutes.</title>
        <authorList>
            <person name="Watanabe M."/>
            <person name="Kojima H."/>
            <person name="Fukui M."/>
        </authorList>
    </citation>
    <scope>NUCLEOTIDE SEQUENCE [LARGE SCALE GENOMIC DNA]</scope>
    <source>
        <strain evidence="7">HC45</strain>
    </source>
</reference>
<dbReference type="Gene3D" id="1.10.45.10">
    <property type="entry name" value="Vanillyl-alcohol Oxidase, Chain A, domain 4"/>
    <property type="match status" value="1"/>
</dbReference>
<gene>
    <name evidence="6" type="ORF">LIP_3395</name>
</gene>
<organism evidence="6 7">
    <name type="scientific">Limnochorda pilosa</name>
    <dbReference type="NCBI Taxonomy" id="1555112"/>
    <lineage>
        <taxon>Bacteria</taxon>
        <taxon>Bacillati</taxon>
        <taxon>Bacillota</taxon>
        <taxon>Limnochordia</taxon>
        <taxon>Limnochordales</taxon>
        <taxon>Limnochordaceae</taxon>
        <taxon>Limnochorda</taxon>
    </lineage>
</organism>
<dbReference type="PANTHER" id="PTHR11748">
    <property type="entry name" value="D-LACTATE DEHYDROGENASE"/>
    <property type="match status" value="1"/>
</dbReference>
<dbReference type="RefSeq" id="WP_068140676.1">
    <property type="nucleotide sequence ID" value="NZ_AP014924.1"/>
</dbReference>
<dbReference type="PATRIC" id="fig|1555112.3.peg.3432"/>
<keyword evidence="7" id="KW-1185">Reference proteome</keyword>
<dbReference type="GO" id="GO:0071949">
    <property type="term" value="F:FAD binding"/>
    <property type="evidence" value="ECO:0007669"/>
    <property type="project" value="InterPro"/>
</dbReference>
<evidence type="ECO:0000313" key="7">
    <source>
        <dbReference type="Proteomes" id="UP000065807"/>
    </source>
</evidence>
<dbReference type="PANTHER" id="PTHR11748:SF103">
    <property type="entry name" value="GLYCOLATE OXIDASE SUBUNIT GLCE"/>
    <property type="match status" value="1"/>
</dbReference>
<keyword evidence="3" id="KW-0274">FAD</keyword>
<evidence type="ECO:0000256" key="2">
    <source>
        <dbReference type="ARBA" id="ARBA00022630"/>
    </source>
</evidence>
<dbReference type="InterPro" id="IPR036318">
    <property type="entry name" value="FAD-bd_PCMH-like_sf"/>
</dbReference>
<dbReference type="STRING" id="1555112.LIP_3395"/>
<dbReference type="InterPro" id="IPR016164">
    <property type="entry name" value="FAD-linked_Oxase-like_C"/>
</dbReference>
<dbReference type="KEGG" id="lpil:LIP_3395"/>
<keyword evidence="4" id="KW-0560">Oxidoreductase</keyword>
<dbReference type="SUPFAM" id="SSF56176">
    <property type="entry name" value="FAD-binding/transporter-associated domain-like"/>
    <property type="match status" value="1"/>
</dbReference>
<name>A0A0K2SQD9_LIMPI</name>
<dbReference type="PROSITE" id="PS51387">
    <property type="entry name" value="FAD_PCMH"/>
    <property type="match status" value="1"/>
</dbReference>
<dbReference type="InterPro" id="IPR016171">
    <property type="entry name" value="Vanillyl_alc_oxidase_C-sub2"/>
</dbReference>
<evidence type="ECO:0000256" key="1">
    <source>
        <dbReference type="ARBA" id="ARBA00001974"/>
    </source>
</evidence>
<dbReference type="Pfam" id="PF01565">
    <property type="entry name" value="FAD_binding_4"/>
    <property type="match status" value="1"/>
</dbReference>
<dbReference type="InterPro" id="IPR004113">
    <property type="entry name" value="FAD-bd_oxidored_4_C"/>
</dbReference>
<evidence type="ECO:0000259" key="5">
    <source>
        <dbReference type="PROSITE" id="PS51387"/>
    </source>
</evidence>
<dbReference type="EMBL" id="AP014924">
    <property type="protein sequence ID" value="BAS29207.1"/>
    <property type="molecule type" value="Genomic_DNA"/>
</dbReference>
<sequence length="480" mass="51022">MAEATATFTLPGLGEGEPGCVLHPRSVEEVSEALRGAWEAGASVRPWGGGTQMVLGHAILPAPARVVDLTRLDRVVEHRPEDMTVTVQAGVRWGDLAARLGQAGHELPFDPPVLPEATVGGMTAVGLSGPRRFAYGRLRDWVLGVQVVRPDGTITRAGGRVVKNVSGYELSKVYVGSLGTLGVITEVTFKTRPVAPSRRVAAVPLPGPRALEAAVARIMDSPVEPAFLEAFWIGGRDGRKLHLETEPSASKDDGGPARLVVEALGLAADDPRINLPWLLAGFEGTEGRTAWQHQEVRRLLEPLRTAEMEPLEGAAGGRGPAALPRDLREVLFRPTDPPWEAVHEALLAGHRLPLAGATGDGRAVFYASLMSDQVAGFLAFARDVTERENARFAAYTHAGNGGVALHVAGPPPALEAAGRALLEEAARLGGSMVLRHGPPPVRQALPIWDPPPATLPLMRALKEKLDPRRILNPGRFVGGL</sequence>
<dbReference type="SUPFAM" id="SSF55103">
    <property type="entry name" value="FAD-linked oxidases, C-terminal domain"/>
    <property type="match status" value="1"/>
</dbReference>
<dbReference type="GO" id="GO:0016491">
    <property type="term" value="F:oxidoreductase activity"/>
    <property type="evidence" value="ECO:0007669"/>
    <property type="project" value="UniProtKB-KW"/>
</dbReference>
<feature type="domain" description="FAD-binding PCMH-type" evidence="5">
    <location>
        <begin position="14"/>
        <end position="194"/>
    </location>
</feature>
<accession>A0A0K2SQD9</accession>
<proteinExistence type="predicted"/>
<evidence type="ECO:0000256" key="3">
    <source>
        <dbReference type="ARBA" id="ARBA00022827"/>
    </source>
</evidence>
<keyword evidence="2" id="KW-0285">Flavoprotein</keyword>
<reference evidence="7" key="1">
    <citation type="submission" date="2015-07" db="EMBL/GenBank/DDBJ databases">
        <title>Complete genome sequence and phylogenetic analysis of Limnochorda pilosa.</title>
        <authorList>
            <person name="Watanabe M."/>
            <person name="Kojima H."/>
            <person name="Fukui M."/>
        </authorList>
    </citation>
    <scope>NUCLEOTIDE SEQUENCE [LARGE SCALE GENOMIC DNA]</scope>
    <source>
        <strain evidence="7">HC45</strain>
    </source>
</reference>
<dbReference type="Gene3D" id="3.30.465.10">
    <property type="match status" value="1"/>
</dbReference>
<dbReference type="OrthoDB" id="9767256at2"/>
<dbReference type="InterPro" id="IPR006094">
    <property type="entry name" value="Oxid_FAD_bind_N"/>
</dbReference>
<dbReference type="Pfam" id="PF02913">
    <property type="entry name" value="FAD-oxidase_C"/>
    <property type="match status" value="1"/>
</dbReference>
<protein>
    <recommendedName>
        <fullName evidence="5">FAD-binding PCMH-type domain-containing protein</fullName>
    </recommendedName>
</protein>
<comment type="cofactor">
    <cofactor evidence="1">
        <name>FAD</name>
        <dbReference type="ChEBI" id="CHEBI:57692"/>
    </cofactor>
</comment>
<dbReference type="InterPro" id="IPR016169">
    <property type="entry name" value="FAD-bd_PCMH_sub2"/>
</dbReference>